<reference evidence="1 4" key="1">
    <citation type="submission" date="2015-01" db="EMBL/GenBank/DDBJ databases">
        <title>Genome Sequence of Pseudomonas antarctica CMS 35.</title>
        <authorList>
            <person name="Voget S."/>
            <person name="Chow J."/>
            <person name="Daniel R."/>
            <person name="Streit W."/>
        </authorList>
    </citation>
    <scope>NUCLEOTIDE SEQUENCE [LARGE SCALE GENOMIC DNA]</scope>
    <source>
        <strain evidence="1 4">CMS 35</strain>
    </source>
</reference>
<evidence type="ECO:0000313" key="3">
    <source>
        <dbReference type="Proteomes" id="UP000182470"/>
    </source>
</evidence>
<dbReference type="EMBL" id="LT629704">
    <property type="protein sequence ID" value="SDN14389.1"/>
    <property type="molecule type" value="Genomic_DNA"/>
</dbReference>
<dbReference type="Proteomes" id="UP000182470">
    <property type="component" value="Chromosome I"/>
</dbReference>
<dbReference type="EMBL" id="JXDI01000001">
    <property type="protein sequence ID" value="KAF2410899.1"/>
    <property type="molecule type" value="Genomic_DNA"/>
</dbReference>
<accession>A0A1G9YYY8</accession>
<protein>
    <submittedName>
        <fullName evidence="2">Uncharacterized conserved protein</fullName>
    </submittedName>
</protein>
<evidence type="ECO:0000313" key="2">
    <source>
        <dbReference type="EMBL" id="SDN14389.1"/>
    </source>
</evidence>
<evidence type="ECO:0000313" key="4">
    <source>
        <dbReference type="Proteomes" id="UP000748067"/>
    </source>
</evidence>
<keyword evidence="4" id="KW-1185">Reference proteome</keyword>
<dbReference type="Proteomes" id="UP000748067">
    <property type="component" value="Unassembled WGS sequence"/>
</dbReference>
<dbReference type="InterPro" id="IPR025737">
    <property type="entry name" value="FApF"/>
</dbReference>
<dbReference type="RefSeq" id="WP_083357605.1">
    <property type="nucleotide sequence ID" value="NZ_JXDI01000001.1"/>
</dbReference>
<dbReference type="Gene3D" id="2.40.160.10">
    <property type="entry name" value="Porin"/>
    <property type="match status" value="1"/>
</dbReference>
<organism evidence="2 3">
    <name type="scientific">Pseudomonas antarctica</name>
    <dbReference type="NCBI Taxonomy" id="219572"/>
    <lineage>
        <taxon>Bacteria</taxon>
        <taxon>Pseudomonadati</taxon>
        <taxon>Pseudomonadota</taxon>
        <taxon>Gammaproteobacteria</taxon>
        <taxon>Pseudomonadales</taxon>
        <taxon>Pseudomonadaceae</taxon>
        <taxon>Pseudomonas</taxon>
    </lineage>
</organism>
<proteinExistence type="predicted"/>
<dbReference type="OrthoDB" id="191143at2"/>
<reference evidence="2 3" key="2">
    <citation type="submission" date="2016-10" db="EMBL/GenBank/DDBJ databases">
        <authorList>
            <person name="de Groot N.N."/>
        </authorList>
    </citation>
    <scope>NUCLEOTIDE SEQUENCE [LARGE SCALE GENOMIC DNA]</scope>
    <source>
        <strain evidence="2 3">BS2772</strain>
    </source>
</reference>
<name>A0A1G9YYY8_9PSED</name>
<gene>
    <name evidence="1" type="ORF">PSAN_33320</name>
    <name evidence="2" type="ORF">SAMN04490179_2754</name>
</gene>
<evidence type="ECO:0000313" key="1">
    <source>
        <dbReference type="EMBL" id="KAF2410899.1"/>
    </source>
</evidence>
<dbReference type="AlphaFoldDB" id="A0A1G9YYY8"/>
<dbReference type="Pfam" id="PF13557">
    <property type="entry name" value="Phenol_MetA_deg"/>
    <property type="match status" value="1"/>
</dbReference>
<dbReference type="InterPro" id="IPR023614">
    <property type="entry name" value="Porin_dom_sf"/>
</dbReference>
<sequence length="310" mass="34136">MKMSSELALRRPICPSTRRGMVHLLQAALFGLLGSLSYGASAVDVDAGDYTAFPEGTNLGMLYGQHAERNSLYANGHKAPIDAGLNSNIGIVRGVHFTKIGDYIVDPQFLLPFGNVQAKDDVKDLGSASGTGDLTLAATVWLINEPDKRRYFGITPFLYIPIGSYDNNHAINLGENRWKFALQAGYITGLSDKLTLDLIGDVTLFGNNNDYGAQSVTQKQNALYQGQAFLRYNFTDKFDVRVGVSKFWGGESNIDSQDMHDKPNTSKYTVGAAYFVTPSTQLMVNYGRDMAVENGFKEDSRINLRILQIF</sequence>